<dbReference type="EMBL" id="UEGS01000001">
    <property type="protein sequence ID" value="SRX83445.1"/>
    <property type="molecule type" value="Genomic_DNA"/>
</dbReference>
<keyword evidence="2" id="KW-0812">Transmembrane</keyword>
<keyword evidence="2" id="KW-1133">Transmembrane helix</keyword>
<dbReference type="AlphaFoldDB" id="A0A375YQL7"/>
<sequence>MTSSDNDPRPAESSDSAPSGSEPPSAGHEAPPIESTSDAPEPSLDDTPAHGYAPPPAYHPPTYVPPTPATGFPPPGYGAPGYPPPPQYGEYSGGYPGAEYGYGAPAPQGNNGLAIGSLVASLIAIPLIFACFAGTVASIVAIVLGIIALNQIKTTGQSGKEMAIAGTAIGAFGLLISLILMVIVAAAGV</sequence>
<name>A0A375YQL7_MYCPF</name>
<feature type="compositionally biased region" description="Pro residues" evidence="1">
    <location>
        <begin position="53"/>
        <end position="85"/>
    </location>
</feature>
<feature type="transmembrane region" description="Helical" evidence="2">
    <location>
        <begin position="123"/>
        <end position="150"/>
    </location>
</feature>
<keyword evidence="5" id="KW-1185">Reference proteome</keyword>
<proteinExistence type="predicted"/>
<gene>
    <name evidence="4" type="ORF">MPP7335_05224</name>
</gene>
<dbReference type="InterPro" id="IPR025241">
    <property type="entry name" value="DUF4190"/>
</dbReference>
<protein>
    <recommendedName>
        <fullName evidence="3">DUF4190 domain-containing protein</fullName>
    </recommendedName>
</protein>
<evidence type="ECO:0000256" key="1">
    <source>
        <dbReference type="SAM" id="MobiDB-lite"/>
    </source>
</evidence>
<keyword evidence="2" id="KW-0472">Membrane</keyword>
<accession>A0A375YQL7</accession>
<feature type="region of interest" description="Disordered" evidence="1">
    <location>
        <begin position="1"/>
        <end position="85"/>
    </location>
</feature>
<dbReference type="RefSeq" id="WP_113971671.1">
    <property type="nucleotide sequence ID" value="NZ_UEGS01000001.1"/>
</dbReference>
<reference evidence="4 5" key="1">
    <citation type="submission" date="2018-05" db="EMBL/GenBank/DDBJ databases">
        <authorList>
            <consortium name="IHU Genomes"/>
        </authorList>
    </citation>
    <scope>NUCLEOTIDE SEQUENCE [LARGE SCALE GENOMIC DNA]</scope>
    <source>
        <strain evidence="4 5">P7335</strain>
    </source>
</reference>
<dbReference type="Proteomes" id="UP000252008">
    <property type="component" value="Unassembled WGS sequence"/>
</dbReference>
<feature type="compositionally biased region" description="Basic and acidic residues" evidence="1">
    <location>
        <begin position="1"/>
        <end position="12"/>
    </location>
</feature>
<evidence type="ECO:0000259" key="3">
    <source>
        <dbReference type="Pfam" id="PF13828"/>
    </source>
</evidence>
<dbReference type="Pfam" id="PF13828">
    <property type="entry name" value="DUF4190"/>
    <property type="match status" value="1"/>
</dbReference>
<feature type="transmembrane region" description="Helical" evidence="2">
    <location>
        <begin position="162"/>
        <end position="187"/>
    </location>
</feature>
<feature type="compositionally biased region" description="Low complexity" evidence="1">
    <location>
        <begin position="13"/>
        <end position="27"/>
    </location>
</feature>
<evidence type="ECO:0000256" key="2">
    <source>
        <dbReference type="SAM" id="Phobius"/>
    </source>
</evidence>
<evidence type="ECO:0000313" key="4">
    <source>
        <dbReference type="EMBL" id="SRX83445.1"/>
    </source>
</evidence>
<evidence type="ECO:0000313" key="5">
    <source>
        <dbReference type="Proteomes" id="UP000252008"/>
    </source>
</evidence>
<feature type="domain" description="DUF4190" evidence="3">
    <location>
        <begin position="113"/>
        <end position="179"/>
    </location>
</feature>
<organism evidence="4 5">
    <name type="scientific">Mycolicibacterium parafortuitum</name>
    <name type="common">Mycobacterium parafortuitum</name>
    <dbReference type="NCBI Taxonomy" id="39692"/>
    <lineage>
        <taxon>Bacteria</taxon>
        <taxon>Bacillati</taxon>
        <taxon>Actinomycetota</taxon>
        <taxon>Actinomycetes</taxon>
        <taxon>Mycobacteriales</taxon>
        <taxon>Mycobacteriaceae</taxon>
        <taxon>Mycolicibacterium</taxon>
    </lineage>
</organism>